<keyword evidence="1" id="KW-0694">RNA-binding</keyword>
<dbReference type="SMART" id="SM00360">
    <property type="entry name" value="RRM"/>
    <property type="match status" value="1"/>
</dbReference>
<name>A0A679J1Y6_VARPD</name>
<dbReference type="GO" id="GO:0003723">
    <property type="term" value="F:RNA binding"/>
    <property type="evidence" value="ECO:0007669"/>
    <property type="project" value="UniProtKB-KW"/>
</dbReference>
<protein>
    <recommendedName>
        <fullName evidence="3">RRM domain-containing protein</fullName>
    </recommendedName>
</protein>
<dbReference type="PROSITE" id="PS50102">
    <property type="entry name" value="RRM"/>
    <property type="match status" value="1"/>
</dbReference>
<dbReference type="CDD" id="cd21608">
    <property type="entry name" value="RRM2_NsCP33_like"/>
    <property type="match status" value="1"/>
</dbReference>
<dbReference type="Pfam" id="PF00076">
    <property type="entry name" value="RRM_1"/>
    <property type="match status" value="1"/>
</dbReference>
<evidence type="ECO:0000259" key="3">
    <source>
        <dbReference type="PROSITE" id="PS50102"/>
    </source>
</evidence>
<dbReference type="SUPFAM" id="SSF54928">
    <property type="entry name" value="RNA-binding domain, RBD"/>
    <property type="match status" value="1"/>
</dbReference>
<dbReference type="InterPro" id="IPR012677">
    <property type="entry name" value="Nucleotide-bd_a/b_plait_sf"/>
</dbReference>
<accession>A0A679J1Y6</accession>
<sequence>MGKKLYVGNLAYSVRDNDLEQAFGEFGAIVSAKVMMERDTGRSKGFGFVEMGTDAEALAAIEAMNGHSLQGRALTVNEARPMEARPPRTGGGGYGGGGGGYGGGGGGYGGGGGGRSGGGGGYGGGGGGYGGGGGGRGGY</sequence>
<organism evidence="4">
    <name type="scientific">Variovorax paradoxus</name>
    <dbReference type="NCBI Taxonomy" id="34073"/>
    <lineage>
        <taxon>Bacteria</taxon>
        <taxon>Pseudomonadati</taxon>
        <taxon>Pseudomonadota</taxon>
        <taxon>Betaproteobacteria</taxon>
        <taxon>Burkholderiales</taxon>
        <taxon>Comamonadaceae</taxon>
        <taxon>Variovorax</taxon>
    </lineage>
</organism>
<dbReference type="InterPro" id="IPR048289">
    <property type="entry name" value="RRM2_NsCP33-like"/>
</dbReference>
<reference evidence="4" key="1">
    <citation type="submission" date="2019-12" db="EMBL/GenBank/DDBJ databases">
        <authorList>
            <person name="Cremers G."/>
        </authorList>
    </citation>
    <scope>NUCLEOTIDE SEQUENCE</scope>
    <source>
        <strain evidence="4">Vvax</strain>
    </source>
</reference>
<dbReference type="InterPro" id="IPR052462">
    <property type="entry name" value="SLIRP/GR-RBP-like"/>
</dbReference>
<evidence type="ECO:0000256" key="1">
    <source>
        <dbReference type="ARBA" id="ARBA00022884"/>
    </source>
</evidence>
<dbReference type="InterPro" id="IPR035979">
    <property type="entry name" value="RBD_domain_sf"/>
</dbReference>
<dbReference type="InterPro" id="IPR000504">
    <property type="entry name" value="RRM_dom"/>
</dbReference>
<dbReference type="RefSeq" id="WP_339088629.1">
    <property type="nucleotide sequence ID" value="NZ_LR743507.1"/>
</dbReference>
<dbReference type="AlphaFoldDB" id="A0A679J1Y6"/>
<gene>
    <name evidence="4" type="ORF">VVAX_00900</name>
</gene>
<feature type="region of interest" description="Disordered" evidence="2">
    <location>
        <begin position="105"/>
        <end position="139"/>
    </location>
</feature>
<dbReference type="PANTHER" id="PTHR48027">
    <property type="entry name" value="HETEROGENEOUS NUCLEAR RIBONUCLEOPROTEIN 87F-RELATED"/>
    <property type="match status" value="1"/>
</dbReference>
<dbReference type="Gene3D" id="3.30.70.330">
    <property type="match status" value="1"/>
</dbReference>
<feature type="domain" description="RRM" evidence="3">
    <location>
        <begin position="3"/>
        <end position="81"/>
    </location>
</feature>
<dbReference type="EMBL" id="LR743507">
    <property type="protein sequence ID" value="CAA2100749.1"/>
    <property type="molecule type" value="Genomic_DNA"/>
</dbReference>
<evidence type="ECO:0000313" key="4">
    <source>
        <dbReference type="EMBL" id="CAA2100749.1"/>
    </source>
</evidence>
<evidence type="ECO:0000256" key="2">
    <source>
        <dbReference type="SAM" id="MobiDB-lite"/>
    </source>
</evidence>
<proteinExistence type="predicted"/>